<gene>
    <name evidence="3" type="ORF">PPROV_000027500</name>
</gene>
<dbReference type="GO" id="GO:0004843">
    <property type="term" value="F:cysteine-type deubiquitinase activity"/>
    <property type="evidence" value="ECO:0007669"/>
    <property type="project" value="TreeGrafter"/>
</dbReference>
<dbReference type="Pfam" id="PF02338">
    <property type="entry name" value="OTU"/>
    <property type="match status" value="1"/>
</dbReference>
<protein>
    <recommendedName>
        <fullName evidence="2">OTU domain-containing protein</fullName>
    </recommendedName>
</protein>
<dbReference type="InterPro" id="IPR050704">
    <property type="entry name" value="Peptidase_C85-like"/>
</dbReference>
<dbReference type="AlphaFoldDB" id="A0A830H7K7"/>
<comment type="caution">
    <text evidence="3">The sequence shown here is derived from an EMBL/GenBank/DDBJ whole genome shotgun (WGS) entry which is preliminary data.</text>
</comment>
<evidence type="ECO:0000313" key="4">
    <source>
        <dbReference type="Proteomes" id="UP000660262"/>
    </source>
</evidence>
<dbReference type="PANTHER" id="PTHR12419">
    <property type="entry name" value="OTU DOMAIN CONTAINING PROTEIN"/>
    <property type="match status" value="1"/>
</dbReference>
<keyword evidence="4" id="KW-1185">Reference proteome</keyword>
<dbReference type="Gene3D" id="3.90.70.80">
    <property type="match status" value="1"/>
</dbReference>
<dbReference type="InterPro" id="IPR038765">
    <property type="entry name" value="Papain-like_cys_pep_sf"/>
</dbReference>
<dbReference type="Proteomes" id="UP000660262">
    <property type="component" value="Unassembled WGS sequence"/>
</dbReference>
<sequence length="237" mass="26449">MSDSDYLIASLLSSDLESEDLALKSRDSQISADALLARQLASSSSSSPSSSPSLVSLATVRILRDAIQTGVVKANKMILDTLRNPMPEGHDDANDAGRALLVERLVHYGLVEKEVTPDGNCQFRAIADQLYSAESMHADVRKKVVAQLVNKRERYAPFVDSDYDEYLARMRKEREWGDGVTLQAASDAYGITISLITSYDEGFYIEVQPDERKVTERSLWLSFFAEVHYNSLYPLKD</sequence>
<organism evidence="3 4">
    <name type="scientific">Pycnococcus provasolii</name>
    <dbReference type="NCBI Taxonomy" id="41880"/>
    <lineage>
        <taxon>Eukaryota</taxon>
        <taxon>Viridiplantae</taxon>
        <taxon>Chlorophyta</taxon>
        <taxon>Pseudoscourfieldiophyceae</taxon>
        <taxon>Pseudoscourfieldiales</taxon>
        <taxon>Pycnococcaceae</taxon>
        <taxon>Pycnococcus</taxon>
    </lineage>
</organism>
<name>A0A830H7K7_9CHLO</name>
<dbReference type="PANTHER" id="PTHR12419:SF111">
    <property type="entry name" value="OVARIAN TUMOR DOMAIN-CONTAINING DEUBIQUITINATING ENZYME 9"/>
    <property type="match status" value="1"/>
</dbReference>
<evidence type="ECO:0000256" key="1">
    <source>
        <dbReference type="ARBA" id="ARBA00010407"/>
    </source>
</evidence>
<reference evidence="3" key="1">
    <citation type="submission" date="2020-10" db="EMBL/GenBank/DDBJ databases">
        <title>Unveiling of a novel bifunctional photoreceptor, Dualchrome1, isolated from a cosmopolitan green alga.</title>
        <authorList>
            <person name="Suzuki S."/>
            <person name="Kawachi M."/>
        </authorList>
    </citation>
    <scope>NUCLEOTIDE SEQUENCE</scope>
    <source>
        <strain evidence="3">NIES 2893</strain>
    </source>
</reference>
<dbReference type="OrthoDB" id="415023at2759"/>
<evidence type="ECO:0000259" key="2">
    <source>
        <dbReference type="PROSITE" id="PS50802"/>
    </source>
</evidence>
<dbReference type="PROSITE" id="PS50802">
    <property type="entry name" value="OTU"/>
    <property type="match status" value="1"/>
</dbReference>
<dbReference type="SUPFAM" id="SSF54001">
    <property type="entry name" value="Cysteine proteinases"/>
    <property type="match status" value="1"/>
</dbReference>
<evidence type="ECO:0000313" key="3">
    <source>
        <dbReference type="EMBL" id="GHP01519.1"/>
    </source>
</evidence>
<dbReference type="InterPro" id="IPR003323">
    <property type="entry name" value="OTU_dom"/>
</dbReference>
<dbReference type="GO" id="GO:0016579">
    <property type="term" value="P:protein deubiquitination"/>
    <property type="evidence" value="ECO:0007669"/>
    <property type="project" value="TreeGrafter"/>
</dbReference>
<feature type="domain" description="OTU" evidence="2">
    <location>
        <begin position="110"/>
        <end position="235"/>
    </location>
</feature>
<dbReference type="EMBL" id="BNJQ01000001">
    <property type="protein sequence ID" value="GHP01519.1"/>
    <property type="molecule type" value="Genomic_DNA"/>
</dbReference>
<proteinExistence type="inferred from homology"/>
<comment type="similarity">
    <text evidence="1">Belongs to the peptidase C85 family.</text>
</comment>
<dbReference type="CDD" id="cd22751">
    <property type="entry name" value="OTU_plant_OTU9-like"/>
    <property type="match status" value="1"/>
</dbReference>
<accession>A0A830H7K7</accession>